<dbReference type="Gene3D" id="3.30.40.10">
    <property type="entry name" value="Zinc/RING finger domain, C3HC4 (zinc finger)"/>
    <property type="match status" value="1"/>
</dbReference>
<dbReference type="InterPro" id="IPR013083">
    <property type="entry name" value="Znf_RING/FYVE/PHD"/>
</dbReference>
<dbReference type="Proteomes" id="UP001390339">
    <property type="component" value="Unassembled WGS sequence"/>
</dbReference>
<keyword evidence="1" id="KW-0862">Zinc</keyword>
<keyword evidence="1" id="KW-0863">Zinc-finger</keyword>
<proteinExistence type="predicted"/>
<feature type="region of interest" description="Disordered" evidence="2">
    <location>
        <begin position="1"/>
        <end position="62"/>
    </location>
</feature>
<organism evidence="4 5">
    <name type="scientific">Apiospora arundinis</name>
    <dbReference type="NCBI Taxonomy" id="335852"/>
    <lineage>
        <taxon>Eukaryota</taxon>
        <taxon>Fungi</taxon>
        <taxon>Dikarya</taxon>
        <taxon>Ascomycota</taxon>
        <taxon>Pezizomycotina</taxon>
        <taxon>Sordariomycetes</taxon>
        <taxon>Xylariomycetidae</taxon>
        <taxon>Amphisphaeriales</taxon>
        <taxon>Apiosporaceae</taxon>
        <taxon>Apiospora</taxon>
    </lineage>
</organism>
<keyword evidence="1" id="KW-0479">Metal-binding</keyword>
<comment type="caution">
    <text evidence="4">The sequence shown here is derived from an EMBL/GenBank/DDBJ whole genome shotgun (WGS) entry which is preliminary data.</text>
</comment>
<feature type="compositionally biased region" description="Low complexity" evidence="2">
    <location>
        <begin position="39"/>
        <end position="49"/>
    </location>
</feature>
<feature type="domain" description="RING-type" evidence="3">
    <location>
        <begin position="95"/>
        <end position="158"/>
    </location>
</feature>
<protein>
    <recommendedName>
        <fullName evidence="3">RING-type domain-containing protein</fullName>
    </recommendedName>
</protein>
<dbReference type="InterPro" id="IPR001841">
    <property type="entry name" value="Znf_RING"/>
</dbReference>
<evidence type="ECO:0000256" key="1">
    <source>
        <dbReference type="PROSITE-ProRule" id="PRU00175"/>
    </source>
</evidence>
<dbReference type="PROSITE" id="PS50089">
    <property type="entry name" value="ZF_RING_2"/>
    <property type="match status" value="1"/>
</dbReference>
<gene>
    <name evidence="4" type="ORF">PGQ11_009641</name>
</gene>
<dbReference type="SUPFAM" id="SSF57850">
    <property type="entry name" value="RING/U-box"/>
    <property type="match status" value="1"/>
</dbReference>
<keyword evidence="5" id="KW-1185">Reference proteome</keyword>
<feature type="compositionally biased region" description="Low complexity" evidence="2">
    <location>
        <begin position="11"/>
        <end position="20"/>
    </location>
</feature>
<evidence type="ECO:0000313" key="5">
    <source>
        <dbReference type="Proteomes" id="UP001390339"/>
    </source>
</evidence>
<reference evidence="4 5" key="1">
    <citation type="journal article" date="2024" name="IMA Fungus">
        <title>Apiospora arundinis, a panoply of carbohydrate-active enzymes and secondary metabolites.</title>
        <authorList>
            <person name="Sorensen T."/>
            <person name="Petersen C."/>
            <person name="Muurmann A.T."/>
            <person name="Christiansen J.V."/>
            <person name="Brundto M.L."/>
            <person name="Overgaard C.K."/>
            <person name="Boysen A.T."/>
            <person name="Wollenberg R.D."/>
            <person name="Larsen T.O."/>
            <person name="Sorensen J.L."/>
            <person name="Nielsen K.L."/>
            <person name="Sondergaard T.E."/>
        </authorList>
    </citation>
    <scope>NUCLEOTIDE SEQUENCE [LARGE SCALE GENOMIC DNA]</scope>
    <source>
        <strain evidence="4 5">AAU 773</strain>
    </source>
</reference>
<evidence type="ECO:0000256" key="2">
    <source>
        <dbReference type="SAM" id="MobiDB-lite"/>
    </source>
</evidence>
<name>A0ABR2IJI6_9PEZI</name>
<evidence type="ECO:0000313" key="4">
    <source>
        <dbReference type="EMBL" id="KAK8863406.1"/>
    </source>
</evidence>
<accession>A0ABR2IJI6</accession>
<dbReference type="EMBL" id="JAPCWZ010000005">
    <property type="protein sequence ID" value="KAK8863406.1"/>
    <property type="molecule type" value="Genomic_DNA"/>
</dbReference>
<sequence length="377" mass="42359">MDSDSPIARLFNNNSFFNNNPTTQLRDGHPPYPTGSAQSNDGSNNNNNDPTAPEQPNDDNDRRFVDEQSTMFSDYVRLTQSDRAEQSRRRLVCQCVICYNINDISKTEVGEPFSTLPQGDPEYGSVLCETALLPCGHLVGWNCLRQTTINDDLCPICRQQIDCAKCRRPLAVPCVRRLPGGQFKRIAGDAPMPAGNGPDGRPKNIYCSDCVKNQAVLLLNTLFAGTEACPLCVPGNRYYQPKETVEEHRDRRAGFALRYFEEMISRVGELAYPSALGTMWDQERAARLREVFARDRLKLVDALKRSPYTGALYRRIFANCLKTKERAGPVTQRDVVAMTLLATELAPTCKLIMDGTLAWFTDLDEWMATDITVPARW</sequence>
<evidence type="ECO:0000259" key="3">
    <source>
        <dbReference type="PROSITE" id="PS50089"/>
    </source>
</evidence>